<evidence type="ECO:0000313" key="2">
    <source>
        <dbReference type="EMBL" id="KAH3866118.1"/>
    </source>
</evidence>
<keyword evidence="3" id="KW-1185">Reference proteome</keyword>
<name>A0A9D4LYM9_DREPO</name>
<gene>
    <name evidence="2" type="ORF">DPMN_029172</name>
</gene>
<accession>A0A9D4LYM9</accession>
<reference evidence="2" key="1">
    <citation type="journal article" date="2019" name="bioRxiv">
        <title>The Genome of the Zebra Mussel, Dreissena polymorpha: A Resource for Invasive Species Research.</title>
        <authorList>
            <person name="McCartney M.A."/>
            <person name="Auch B."/>
            <person name="Kono T."/>
            <person name="Mallez S."/>
            <person name="Zhang Y."/>
            <person name="Obille A."/>
            <person name="Becker A."/>
            <person name="Abrahante J.E."/>
            <person name="Garbe J."/>
            <person name="Badalamenti J.P."/>
            <person name="Herman A."/>
            <person name="Mangelson H."/>
            <person name="Liachko I."/>
            <person name="Sullivan S."/>
            <person name="Sone E.D."/>
            <person name="Koren S."/>
            <person name="Silverstein K.A.T."/>
            <person name="Beckman K.B."/>
            <person name="Gohl D.M."/>
        </authorList>
    </citation>
    <scope>NUCLEOTIDE SEQUENCE</scope>
    <source>
        <strain evidence="2">Duluth1</strain>
        <tissue evidence="2">Whole animal</tissue>
    </source>
</reference>
<comment type="caution">
    <text evidence="2">The sequence shown here is derived from an EMBL/GenBank/DDBJ whole genome shotgun (WGS) entry which is preliminary data.</text>
</comment>
<sequence>MLSRENSETIKELYGKLKELFETFKQSHMACVDKYQSADEIESNEQSYCACIENFKEFQERYIKGTTDVVSPEERCSVVTSASSSSSTSRVQLTRAKLKKLNAKNKLKQLTERQAIIKLENTTIELENKRLFIEQQSEMEDDEIEEQVLREVVDEQNASVNEVDKTKHYHPKSLCKCRYNRDELTKITSGVLCVDIKCTPKWNAVAFCISCSSVTKSDLASDTERLCSRARKEPGADPVRRSKQAEGLERTSDHEQHDFRLANNFPQTATFTTREADGACRSSVRARGDFRSWTEVPVATTESVITNIDMTFQRLASAFHDGFSLPNPELF</sequence>
<protein>
    <submittedName>
        <fullName evidence="2">Uncharacterized protein</fullName>
    </submittedName>
</protein>
<organism evidence="2 3">
    <name type="scientific">Dreissena polymorpha</name>
    <name type="common">Zebra mussel</name>
    <name type="synonym">Mytilus polymorpha</name>
    <dbReference type="NCBI Taxonomy" id="45954"/>
    <lineage>
        <taxon>Eukaryota</taxon>
        <taxon>Metazoa</taxon>
        <taxon>Spiralia</taxon>
        <taxon>Lophotrochozoa</taxon>
        <taxon>Mollusca</taxon>
        <taxon>Bivalvia</taxon>
        <taxon>Autobranchia</taxon>
        <taxon>Heteroconchia</taxon>
        <taxon>Euheterodonta</taxon>
        <taxon>Imparidentia</taxon>
        <taxon>Neoheterodontei</taxon>
        <taxon>Myida</taxon>
        <taxon>Dreissenoidea</taxon>
        <taxon>Dreissenidae</taxon>
        <taxon>Dreissena</taxon>
    </lineage>
</organism>
<reference evidence="2" key="2">
    <citation type="submission" date="2020-11" db="EMBL/GenBank/DDBJ databases">
        <authorList>
            <person name="McCartney M.A."/>
            <person name="Auch B."/>
            <person name="Kono T."/>
            <person name="Mallez S."/>
            <person name="Becker A."/>
            <person name="Gohl D.M."/>
            <person name="Silverstein K.A.T."/>
            <person name="Koren S."/>
            <person name="Bechman K.B."/>
            <person name="Herman A."/>
            <person name="Abrahante J.E."/>
            <person name="Garbe J."/>
        </authorList>
    </citation>
    <scope>NUCLEOTIDE SEQUENCE</scope>
    <source>
        <strain evidence="2">Duluth1</strain>
        <tissue evidence="2">Whole animal</tissue>
    </source>
</reference>
<feature type="region of interest" description="Disordered" evidence="1">
    <location>
        <begin position="229"/>
        <end position="256"/>
    </location>
</feature>
<evidence type="ECO:0000313" key="3">
    <source>
        <dbReference type="Proteomes" id="UP000828390"/>
    </source>
</evidence>
<dbReference type="AlphaFoldDB" id="A0A9D4LYM9"/>
<dbReference type="Proteomes" id="UP000828390">
    <property type="component" value="Unassembled WGS sequence"/>
</dbReference>
<evidence type="ECO:0000256" key="1">
    <source>
        <dbReference type="SAM" id="MobiDB-lite"/>
    </source>
</evidence>
<dbReference type="EMBL" id="JAIWYP010000002">
    <property type="protein sequence ID" value="KAH3866118.1"/>
    <property type="molecule type" value="Genomic_DNA"/>
</dbReference>
<proteinExistence type="predicted"/>